<sequence>MARTPRIPTVHEVAQGTLAACYKTQPSPLLPVRRHRARALLSPQFHQAPPTRDQRGTGDREGTEHGCCRCREDVATTTTRHLGTLLLLLRSQTRRIQSWWSATPPSEPRARTASSSPTVGTATPTLSPHDLEKLSEDPDKCDYFDSTPGFGDKLDHDLFFDGRR</sequence>
<feature type="region of interest" description="Disordered" evidence="1">
    <location>
        <begin position="99"/>
        <end position="139"/>
    </location>
</feature>
<name>A0AAQ3UQR2_PASNO</name>
<evidence type="ECO:0000313" key="2">
    <source>
        <dbReference type="EMBL" id="WVZ96963.1"/>
    </source>
</evidence>
<dbReference type="AlphaFoldDB" id="A0AAQ3UQR2"/>
<organism evidence="2 3">
    <name type="scientific">Paspalum notatum var. saurae</name>
    <dbReference type="NCBI Taxonomy" id="547442"/>
    <lineage>
        <taxon>Eukaryota</taxon>
        <taxon>Viridiplantae</taxon>
        <taxon>Streptophyta</taxon>
        <taxon>Embryophyta</taxon>
        <taxon>Tracheophyta</taxon>
        <taxon>Spermatophyta</taxon>
        <taxon>Magnoliopsida</taxon>
        <taxon>Liliopsida</taxon>
        <taxon>Poales</taxon>
        <taxon>Poaceae</taxon>
        <taxon>PACMAD clade</taxon>
        <taxon>Panicoideae</taxon>
        <taxon>Andropogonodae</taxon>
        <taxon>Paspaleae</taxon>
        <taxon>Paspalinae</taxon>
        <taxon>Paspalum</taxon>
    </lineage>
</organism>
<evidence type="ECO:0000256" key="1">
    <source>
        <dbReference type="SAM" id="MobiDB-lite"/>
    </source>
</evidence>
<keyword evidence="3" id="KW-1185">Reference proteome</keyword>
<feature type="compositionally biased region" description="Basic and acidic residues" evidence="1">
    <location>
        <begin position="52"/>
        <end position="65"/>
    </location>
</feature>
<evidence type="ECO:0000313" key="3">
    <source>
        <dbReference type="Proteomes" id="UP001341281"/>
    </source>
</evidence>
<feature type="compositionally biased region" description="Basic and acidic residues" evidence="1">
    <location>
        <begin position="129"/>
        <end position="139"/>
    </location>
</feature>
<gene>
    <name evidence="2" type="ORF">U9M48_042539</name>
</gene>
<dbReference type="EMBL" id="CP144754">
    <property type="protein sequence ID" value="WVZ96963.1"/>
    <property type="molecule type" value="Genomic_DNA"/>
</dbReference>
<accession>A0AAQ3UQR2</accession>
<feature type="region of interest" description="Disordered" evidence="1">
    <location>
        <begin position="42"/>
        <end position="65"/>
    </location>
</feature>
<protein>
    <submittedName>
        <fullName evidence="2">Uncharacterized protein</fullName>
    </submittedName>
</protein>
<proteinExistence type="predicted"/>
<dbReference type="Proteomes" id="UP001341281">
    <property type="component" value="Chromosome 10"/>
</dbReference>
<reference evidence="2 3" key="1">
    <citation type="submission" date="2024-02" db="EMBL/GenBank/DDBJ databases">
        <title>High-quality chromosome-scale genome assembly of Pensacola bahiagrass (Paspalum notatum Flugge var. saurae).</title>
        <authorList>
            <person name="Vega J.M."/>
            <person name="Podio M."/>
            <person name="Orjuela J."/>
            <person name="Siena L.A."/>
            <person name="Pessino S.C."/>
            <person name="Combes M.C."/>
            <person name="Mariac C."/>
            <person name="Albertini E."/>
            <person name="Pupilli F."/>
            <person name="Ortiz J.P.A."/>
            <person name="Leblanc O."/>
        </authorList>
    </citation>
    <scope>NUCLEOTIDE SEQUENCE [LARGE SCALE GENOMIC DNA]</scope>
    <source>
        <strain evidence="2">R1</strain>
        <tissue evidence="2">Leaf</tissue>
    </source>
</reference>
<feature type="compositionally biased region" description="Polar residues" evidence="1">
    <location>
        <begin position="112"/>
        <end position="126"/>
    </location>
</feature>